<proteinExistence type="predicted"/>
<dbReference type="Proteomes" id="UP000281726">
    <property type="component" value="Unassembled WGS sequence"/>
</dbReference>
<reference evidence="1 2" key="1">
    <citation type="journal article" date="2004" name="Syst. Appl. Microbiol.">
        <title>Cryptoendolithic actinomycetes from antarctic sandstone rock samples: Micromonospora endolithica sp. nov. and two isolates related to Micromonospora coerulea Jensen 1932.</title>
        <authorList>
            <person name="Hirsch P."/>
            <person name="Mevs U."/>
            <person name="Kroppenstedt R.M."/>
            <person name="Schumann P."/>
            <person name="Stackebrandt E."/>
        </authorList>
    </citation>
    <scope>NUCLEOTIDE SEQUENCE [LARGE SCALE GENOMIC DNA]</scope>
    <source>
        <strain evidence="1 2">JCM 12677</strain>
    </source>
</reference>
<evidence type="ECO:0000313" key="1">
    <source>
        <dbReference type="EMBL" id="RKN50946.1"/>
    </source>
</evidence>
<sequence>MGTDEFSVRGGIRVVPKLGGGVRAEAGWPMARLRADRQSIRLRELWAGTLVISADNLIAIRLRRSTGLEFEVTDYDELWIFRSLSVDRVIGRLAALGWYAEL</sequence>
<comment type="caution">
    <text evidence="1">The sequence shown here is derived from an EMBL/GenBank/DDBJ whole genome shotgun (WGS) entry which is preliminary data.</text>
</comment>
<gene>
    <name evidence="1" type="ORF">D7223_04185</name>
</gene>
<dbReference type="RefSeq" id="WP_120724928.1">
    <property type="nucleotide sequence ID" value="NZ_RBAK01000001.1"/>
</dbReference>
<protein>
    <submittedName>
        <fullName evidence="1">Uncharacterized protein</fullName>
    </submittedName>
</protein>
<name>A0A3A9ZTN6_9ACTN</name>
<evidence type="ECO:0000313" key="2">
    <source>
        <dbReference type="Proteomes" id="UP000281726"/>
    </source>
</evidence>
<organism evidence="1 2">
    <name type="scientific">Micromonospora endolithica</name>
    <dbReference type="NCBI Taxonomy" id="230091"/>
    <lineage>
        <taxon>Bacteria</taxon>
        <taxon>Bacillati</taxon>
        <taxon>Actinomycetota</taxon>
        <taxon>Actinomycetes</taxon>
        <taxon>Micromonosporales</taxon>
        <taxon>Micromonosporaceae</taxon>
        <taxon>Micromonospora</taxon>
    </lineage>
</organism>
<dbReference type="AlphaFoldDB" id="A0A3A9ZTN6"/>
<keyword evidence="2" id="KW-1185">Reference proteome</keyword>
<dbReference type="EMBL" id="RBAK01000001">
    <property type="protein sequence ID" value="RKN50946.1"/>
    <property type="molecule type" value="Genomic_DNA"/>
</dbReference>
<accession>A0A3A9ZTN6</accession>
<dbReference type="OrthoDB" id="3381794at2"/>